<reference evidence="1" key="1">
    <citation type="journal article" date="2019" name="Philos. Trans. R. Soc. Lond., B, Biol. Sci.">
        <title>Targeted metagenomic recovery of four divergent viruses reveals shared and distinctive characteristics of giant viruses of marine eukaryotes.</title>
        <authorList>
            <person name="Needham D.M."/>
            <person name="Poirier C."/>
            <person name="Hehenberger E."/>
            <person name="Jimenez V."/>
            <person name="Swalwell J.E."/>
            <person name="Santoro A.E."/>
            <person name="Worden A.Z."/>
        </authorList>
    </citation>
    <scope>NUCLEOTIDE SEQUENCE</scope>
    <source>
        <strain evidence="1">OPacV-421</strain>
    </source>
</reference>
<proteinExistence type="predicted"/>
<sequence length="94" mass="10952">MSDTSRSIYDAKSTFNSEKSRQKFNKPTQSSFTLFYSTQKKTLLENNTTLPIHNEMDRILNTKCTYPQCSRKIKSLYSTCCTEHNFYVPPPIIL</sequence>
<organism evidence="1">
    <name type="scientific">Megaviridae environmental sample</name>
    <dbReference type="NCBI Taxonomy" id="1737588"/>
    <lineage>
        <taxon>Viruses</taxon>
        <taxon>Varidnaviria</taxon>
        <taxon>Bamfordvirae</taxon>
        <taxon>Nucleocytoviricota</taxon>
        <taxon>Megaviricetes</taxon>
        <taxon>Imitervirales</taxon>
        <taxon>Mimiviridae</taxon>
        <taxon>environmental samples</taxon>
    </lineage>
</organism>
<evidence type="ECO:0000313" key="1">
    <source>
        <dbReference type="EMBL" id="QFG74890.1"/>
    </source>
</evidence>
<protein>
    <submittedName>
        <fullName evidence="1">Uncharacterized protein</fullName>
    </submittedName>
</protein>
<name>A0A5J6VLF2_9VIRU</name>
<accession>A0A5J6VLF2</accession>
<dbReference type="EMBL" id="MN448295">
    <property type="protein sequence ID" value="QFG74890.1"/>
    <property type="molecule type" value="Genomic_DNA"/>
</dbReference>